<feature type="region of interest" description="Disordered" evidence="7">
    <location>
        <begin position="279"/>
        <end position="321"/>
    </location>
</feature>
<gene>
    <name evidence="10" type="primary">LOC103338237</name>
</gene>
<comment type="similarity">
    <text evidence="6">Belongs to the AP2/ERF transcription factor family. ERF subfamily.</text>
</comment>
<evidence type="ECO:0000256" key="6">
    <source>
        <dbReference type="ARBA" id="ARBA00024343"/>
    </source>
</evidence>
<feature type="region of interest" description="Disordered" evidence="7">
    <location>
        <begin position="14"/>
        <end position="39"/>
    </location>
</feature>
<evidence type="ECO:0000256" key="1">
    <source>
        <dbReference type="ARBA" id="ARBA00004123"/>
    </source>
</evidence>
<dbReference type="Proteomes" id="UP000694861">
    <property type="component" value="Linkage group LG7"/>
</dbReference>
<keyword evidence="3" id="KW-0238">DNA-binding</keyword>
<name>A0ABM1LUK8_PRUMU</name>
<dbReference type="CDD" id="cd00018">
    <property type="entry name" value="AP2"/>
    <property type="match status" value="1"/>
</dbReference>
<feature type="domain" description="AP2/ERF" evidence="8">
    <location>
        <begin position="113"/>
        <end position="170"/>
    </location>
</feature>
<comment type="subcellular location">
    <subcellularLocation>
        <location evidence="1">Nucleus</location>
    </subcellularLocation>
</comment>
<dbReference type="PANTHER" id="PTHR31190">
    <property type="entry name" value="DNA-BINDING DOMAIN"/>
    <property type="match status" value="1"/>
</dbReference>
<reference evidence="10" key="2">
    <citation type="submission" date="2025-08" db="UniProtKB">
        <authorList>
            <consortium name="RefSeq"/>
        </authorList>
    </citation>
    <scope>IDENTIFICATION</scope>
</reference>
<accession>A0ABM1LUK8</accession>
<dbReference type="PANTHER" id="PTHR31190:SF489">
    <property type="entry name" value="ETHYLENE-RESPONSIVE TRANSCRIPTION FACTOR ERF113-RELATED"/>
    <property type="match status" value="1"/>
</dbReference>
<feature type="compositionally biased region" description="Polar residues" evidence="7">
    <location>
        <begin position="290"/>
        <end position="301"/>
    </location>
</feature>
<evidence type="ECO:0000313" key="10">
    <source>
        <dbReference type="RefSeq" id="XP_016651085.1"/>
    </source>
</evidence>
<keyword evidence="5" id="KW-0539">Nucleus</keyword>
<keyword evidence="9" id="KW-1185">Reference proteome</keyword>
<keyword evidence="2" id="KW-0805">Transcription regulation</keyword>
<protein>
    <submittedName>
        <fullName evidence="10">Ethylene-responsive transcription factor ERF114-like</fullName>
    </submittedName>
</protein>
<evidence type="ECO:0000259" key="8">
    <source>
        <dbReference type="PROSITE" id="PS51032"/>
    </source>
</evidence>
<reference evidence="9" key="1">
    <citation type="journal article" date="2012" name="Nat. Commun.">
        <title>The genome of Prunus mume.</title>
        <authorList>
            <person name="Zhang Q."/>
            <person name="Chen W."/>
            <person name="Sun L."/>
            <person name="Zhao F."/>
            <person name="Huang B."/>
            <person name="Yang W."/>
            <person name="Tao Y."/>
            <person name="Wang J."/>
            <person name="Yuan Z."/>
            <person name="Fan G."/>
            <person name="Xing Z."/>
            <person name="Han C."/>
            <person name="Pan H."/>
            <person name="Zhong X."/>
            <person name="Shi W."/>
            <person name="Liang X."/>
            <person name="Du D."/>
            <person name="Sun F."/>
            <person name="Xu Z."/>
            <person name="Hao R."/>
            <person name="Lv T."/>
            <person name="Lv Y."/>
            <person name="Zheng Z."/>
            <person name="Sun M."/>
            <person name="Luo L."/>
            <person name="Cai M."/>
            <person name="Gao Y."/>
            <person name="Wang J."/>
            <person name="Yin Y."/>
            <person name="Xu X."/>
            <person name="Cheng T."/>
            <person name="Wang J."/>
        </authorList>
    </citation>
    <scope>NUCLEOTIDE SEQUENCE [LARGE SCALE GENOMIC DNA]</scope>
</reference>
<dbReference type="PROSITE" id="PS51032">
    <property type="entry name" value="AP2_ERF"/>
    <property type="match status" value="1"/>
</dbReference>
<sequence>FSIKLHLYIHQGYQQGHKVDRKHGKRPFPGDESEEKAEDHQIFESFSSARSQQEMSAMVSALAQVIGITDQTPVVQMPAEPLANPLPSATELHDDQPPQLQAAQNQGNVRRRHYRGVRQRPWGKFAAEIRDPNKAARVWLGTFETAEAAALAYDAAALRFKGSKAKLNFPERVQGGTELGHLTTTGPQDLAAGGSRRTELAHYNQPLSDHQYQLQANPNNVNFTQPDQYAQYFRGGNYENLSYDVLPNTFYERERSFVSQTLSATTTTSSVPFVPYQQEDQDQHVQQQQPLSFSMAQQPFGSSSSSSSDPYKKKKDFGQHP</sequence>
<feature type="compositionally biased region" description="Polar residues" evidence="7">
    <location>
        <begin position="98"/>
        <end position="108"/>
    </location>
</feature>
<proteinExistence type="inferred from homology"/>
<feature type="non-terminal residue" evidence="10">
    <location>
        <position position="1"/>
    </location>
</feature>
<dbReference type="InterPro" id="IPR036955">
    <property type="entry name" value="AP2/ERF_dom_sf"/>
</dbReference>
<evidence type="ECO:0000256" key="7">
    <source>
        <dbReference type="SAM" id="MobiDB-lite"/>
    </source>
</evidence>
<evidence type="ECO:0000256" key="2">
    <source>
        <dbReference type="ARBA" id="ARBA00023015"/>
    </source>
</evidence>
<evidence type="ECO:0000256" key="3">
    <source>
        <dbReference type="ARBA" id="ARBA00023125"/>
    </source>
</evidence>
<dbReference type="SMART" id="SM00380">
    <property type="entry name" value="AP2"/>
    <property type="match status" value="1"/>
</dbReference>
<dbReference type="InterPro" id="IPR001471">
    <property type="entry name" value="AP2/ERF_dom"/>
</dbReference>
<dbReference type="Gene3D" id="3.30.730.10">
    <property type="entry name" value="AP2/ERF domain"/>
    <property type="match status" value="1"/>
</dbReference>
<evidence type="ECO:0000256" key="5">
    <source>
        <dbReference type="ARBA" id="ARBA00023242"/>
    </source>
</evidence>
<evidence type="ECO:0000256" key="4">
    <source>
        <dbReference type="ARBA" id="ARBA00023163"/>
    </source>
</evidence>
<dbReference type="GeneID" id="103338237"/>
<dbReference type="PRINTS" id="PR00367">
    <property type="entry name" value="ETHRSPELEMNT"/>
</dbReference>
<dbReference type="Pfam" id="PF00847">
    <property type="entry name" value="AP2"/>
    <property type="match status" value="1"/>
</dbReference>
<evidence type="ECO:0000313" key="9">
    <source>
        <dbReference type="Proteomes" id="UP000694861"/>
    </source>
</evidence>
<dbReference type="SUPFAM" id="SSF54171">
    <property type="entry name" value="DNA-binding domain"/>
    <property type="match status" value="1"/>
</dbReference>
<organism evidence="9 10">
    <name type="scientific">Prunus mume</name>
    <name type="common">Japanese apricot</name>
    <name type="synonym">Armeniaca mume</name>
    <dbReference type="NCBI Taxonomy" id="102107"/>
    <lineage>
        <taxon>Eukaryota</taxon>
        <taxon>Viridiplantae</taxon>
        <taxon>Streptophyta</taxon>
        <taxon>Embryophyta</taxon>
        <taxon>Tracheophyta</taxon>
        <taxon>Spermatophyta</taxon>
        <taxon>Magnoliopsida</taxon>
        <taxon>eudicotyledons</taxon>
        <taxon>Gunneridae</taxon>
        <taxon>Pentapetalae</taxon>
        <taxon>rosids</taxon>
        <taxon>fabids</taxon>
        <taxon>Rosales</taxon>
        <taxon>Rosaceae</taxon>
        <taxon>Amygdaloideae</taxon>
        <taxon>Amygdaleae</taxon>
        <taxon>Prunus</taxon>
    </lineage>
</organism>
<dbReference type="InterPro" id="IPR016177">
    <property type="entry name" value="DNA-bd_dom_sf"/>
</dbReference>
<feature type="region of interest" description="Disordered" evidence="7">
    <location>
        <begin position="88"/>
        <end position="114"/>
    </location>
</feature>
<dbReference type="InterPro" id="IPR044808">
    <property type="entry name" value="ERF_plant"/>
</dbReference>
<dbReference type="RefSeq" id="XP_016651085.1">
    <property type="nucleotide sequence ID" value="XM_016795599.1"/>
</dbReference>
<keyword evidence="4" id="KW-0804">Transcription</keyword>